<dbReference type="AlphaFoldDB" id="A0A0A8ULR8"/>
<dbReference type="GO" id="GO:0003824">
    <property type="term" value="F:catalytic activity"/>
    <property type="evidence" value="ECO:0007669"/>
    <property type="project" value="InterPro"/>
</dbReference>
<protein>
    <recommendedName>
        <fullName evidence="1">Phosphoadenosine phosphosulphate reductase domain-containing protein</fullName>
    </recommendedName>
</protein>
<evidence type="ECO:0000313" key="2">
    <source>
        <dbReference type="EMBL" id="CEK09820.1"/>
    </source>
</evidence>
<accession>A0A0A8ULR8</accession>
<dbReference type="RefSeq" id="WP_045105288.1">
    <property type="nucleotide sequence ID" value="NZ_LN681225.1"/>
</dbReference>
<dbReference type="EMBL" id="LN681225">
    <property type="protein sequence ID" value="CEK09820.1"/>
    <property type="molecule type" value="Genomic_DNA"/>
</dbReference>
<evidence type="ECO:0000259" key="1">
    <source>
        <dbReference type="Pfam" id="PF01507"/>
    </source>
</evidence>
<dbReference type="SUPFAM" id="SSF52402">
    <property type="entry name" value="Adenine nucleotide alpha hydrolases-like"/>
    <property type="match status" value="1"/>
</dbReference>
<dbReference type="PATRIC" id="fig|449.7.peg.2825"/>
<sequence length="241" mass="27638">MYIIIGNFGNHSLAAMQALIEKNLSDVHFLYVETGWADSSWSQRIAACSDYATAQGVRVHRLKSQATFAQMVIERKQFPSRKFQWCASFLKGLPIISHLDDYDPSCEAYIVSGKRRSDSRRYADLQEFEYENELYQGRTLWNPLWQTLEADFIQLITRTGFSPLLHPSLECSPCIHLEPKESPIESAAMERLEKLEQVVGQTMFQMPIKKVCALTEIQQEQPNFDLQHFDFGCGSPWGCGE</sequence>
<dbReference type="Proteomes" id="UP000032803">
    <property type="component" value="Chromosome I"/>
</dbReference>
<dbReference type="STRING" id="449.LHA_0733"/>
<reference evidence="3" key="1">
    <citation type="submission" date="2014-09" db="EMBL/GenBank/DDBJ databases">
        <authorList>
            <person name="Gomez-Valero L."/>
        </authorList>
    </citation>
    <scope>NUCLEOTIDE SEQUENCE [LARGE SCALE GENOMIC DNA]</scope>
    <source>
        <strain evidence="3">ATCC35250</strain>
    </source>
</reference>
<name>A0A0A8ULR8_LEGHA</name>
<dbReference type="HOGENOM" id="CLU_1150750_0_0_6"/>
<feature type="domain" description="Phosphoadenosine phosphosulphate reductase" evidence="1">
    <location>
        <begin position="7"/>
        <end position="160"/>
    </location>
</feature>
<proteinExistence type="predicted"/>
<dbReference type="Pfam" id="PF01507">
    <property type="entry name" value="PAPS_reduct"/>
    <property type="match status" value="1"/>
</dbReference>
<evidence type="ECO:0000313" key="3">
    <source>
        <dbReference type="Proteomes" id="UP000032803"/>
    </source>
</evidence>
<dbReference type="KEGG" id="lha:LHA_0733"/>
<organism evidence="2 3">
    <name type="scientific">Legionella hackeliae</name>
    <dbReference type="NCBI Taxonomy" id="449"/>
    <lineage>
        <taxon>Bacteria</taxon>
        <taxon>Pseudomonadati</taxon>
        <taxon>Pseudomonadota</taxon>
        <taxon>Gammaproteobacteria</taxon>
        <taxon>Legionellales</taxon>
        <taxon>Legionellaceae</taxon>
        <taxon>Legionella</taxon>
    </lineage>
</organism>
<dbReference type="InterPro" id="IPR002500">
    <property type="entry name" value="PAPS_reduct_dom"/>
</dbReference>
<dbReference type="Gene3D" id="3.40.50.620">
    <property type="entry name" value="HUPs"/>
    <property type="match status" value="1"/>
</dbReference>
<dbReference type="InterPro" id="IPR014729">
    <property type="entry name" value="Rossmann-like_a/b/a_fold"/>
</dbReference>
<dbReference type="OrthoDB" id="5614754at2"/>
<keyword evidence="3" id="KW-1185">Reference proteome</keyword>
<gene>
    <name evidence="2" type="ORF">LHA_0733</name>
</gene>